<accession>A0A0U1NLG1</accession>
<dbReference type="STRING" id="282199.GCA_001049735_01605"/>
<gene>
    <name evidence="1" type="ORF">NIG5292_01606</name>
</gene>
<protein>
    <submittedName>
        <fullName evidence="1">Pectate lyase superfamily protein</fullName>
    </submittedName>
</protein>
<proteinExistence type="predicted"/>
<dbReference type="Proteomes" id="UP000048949">
    <property type="component" value="Unassembled WGS sequence"/>
</dbReference>
<keyword evidence="2" id="KW-1185">Reference proteome</keyword>
<keyword evidence="1" id="KW-0456">Lyase</keyword>
<dbReference type="EMBL" id="CVQV01000006">
    <property type="protein sequence ID" value="CRK75557.1"/>
    <property type="molecule type" value="Genomic_DNA"/>
</dbReference>
<dbReference type="RefSeq" id="WP_048598964.1">
    <property type="nucleotide sequence ID" value="NZ_CVPC01000006.1"/>
</dbReference>
<dbReference type="GO" id="GO:0016829">
    <property type="term" value="F:lyase activity"/>
    <property type="evidence" value="ECO:0007669"/>
    <property type="project" value="UniProtKB-KW"/>
</dbReference>
<sequence length="763" mass="82424">MNMAITDRFSLSPAPFSQGLGQWSREDGTFGTETYASYSSAVVVPSDPDFGSCLQLTKNQGGTQRLRFTCQTALATGCYYKVSARIKAVSGSRPSVQIAGSVFDASDDALTGVQLAGAAVTLQTYGNVIEVSAIVGQGSRPGVDMAWGMDAAYAHIGLDLTGPVGGVIRIDDLRIEDVTPLFFSQTFDVLDVRDFGAIGDGVADDADAIEAADAAAQGRTVLVTDGVFRMGRDVTINSKIRFEGQITQLPEHRFVLRRSFDLPTYADAFGDEVVGFKKGFQALLNGADHEVFDLCGRQVQLTEPLDMAALVPNRARFEVRRVIANGMFEARDSTAWADDVVTASASYDPNDPYKLRNVVNAASIKVGSLVSGNGVGREVYVASVNPSANTLTLCQPLFGAAASQSYTFTRFKYMLDFGGFEKLSKMVLNNIQLQCSGRASGIMLAPDGVVFEVLDCLINKPKSRGITSADRGCQGMIVDRCQFLSNEQSLQVEDRVTTALNVNSNDPKLRNNRVVLFEHFAVLSGAGNLVTGNHWFHGDAGSNGIRKAGLIFTQPNCMSAVTGNYIDNNYIEMTNEHEAFPDFANQFSFGGLTISGNFFISLNLRSDFSWLVVAPYGAGHFIQGLSVQGNVFKAVNGNVERADRVDTSRADLAKGRYRNIVFDGNTFNNVGTVTINPVVINHDQNTDAATWNVSASGRLPFDGWARAVQAVQPVEQTKSGSSDVFTQPWAQVEQGADKSEVRLKWGQSTRGRANVTMRCDTPV</sequence>
<dbReference type="SUPFAM" id="SSF51126">
    <property type="entry name" value="Pectin lyase-like"/>
    <property type="match status" value="1"/>
</dbReference>
<dbReference type="Gene3D" id="2.160.20.10">
    <property type="entry name" value="Single-stranded right-handed beta-helix, Pectin lyase-like"/>
    <property type="match status" value="1"/>
</dbReference>
<organism evidence="1 2">
    <name type="scientific">Nereida ignava</name>
    <dbReference type="NCBI Taxonomy" id="282199"/>
    <lineage>
        <taxon>Bacteria</taxon>
        <taxon>Pseudomonadati</taxon>
        <taxon>Pseudomonadota</taxon>
        <taxon>Alphaproteobacteria</taxon>
        <taxon>Rhodobacterales</taxon>
        <taxon>Roseobacteraceae</taxon>
        <taxon>Nereida</taxon>
    </lineage>
</organism>
<name>A0A0U1NLG1_9RHOB</name>
<dbReference type="InterPro" id="IPR012334">
    <property type="entry name" value="Pectin_lyas_fold"/>
</dbReference>
<evidence type="ECO:0000313" key="1">
    <source>
        <dbReference type="EMBL" id="CRK75557.1"/>
    </source>
</evidence>
<reference evidence="1 2" key="1">
    <citation type="submission" date="2015-04" db="EMBL/GenBank/DDBJ databases">
        <authorList>
            <person name="Syromyatnikov M.Y."/>
            <person name="Popov V.N."/>
        </authorList>
    </citation>
    <scope>NUCLEOTIDE SEQUENCE [LARGE SCALE GENOMIC DNA]</scope>
    <source>
        <strain evidence="1 2">CECT 5292</strain>
    </source>
</reference>
<evidence type="ECO:0000313" key="2">
    <source>
        <dbReference type="Proteomes" id="UP000048949"/>
    </source>
</evidence>
<dbReference type="InterPro" id="IPR011050">
    <property type="entry name" value="Pectin_lyase_fold/virulence"/>
</dbReference>
<dbReference type="OrthoDB" id="7749009at2"/>
<dbReference type="AlphaFoldDB" id="A0A0U1NLG1"/>